<evidence type="ECO:0000313" key="9">
    <source>
        <dbReference type="Proteomes" id="UP001501495"/>
    </source>
</evidence>
<evidence type="ECO:0000259" key="7">
    <source>
        <dbReference type="Pfam" id="PF18089"/>
    </source>
</evidence>
<sequence>MVPPRPTSLTRRVALRTPALAALAAVWRPGGASAAGAAAPARDLIPGIPGLPEVPPLIGSGGEPSTVDVNEPRYLGYSPADRKRPYADFMESATQPAQDHLVEAYWGPQTPTAKIPPLSALADDLNGRGYSTVENGYGSVGGSQVWAAALTRMPGVTAAMWDWWFGWHSSESARYRLWHPDSHAYAALRHDRTTVAGLTDRQRYVGNTSYVDEFIGGQLEQLAITFLDPASAGLRTSDDVTVVYGRVASSQAPLSLGVLAHQVRPVRGGAEMRSRFYLNVPGLADLDLIAAQAAHNRGDLPQIVQRIPFTVDFARSLMEHCGREMNHLARFLPDLYAQRKRL</sequence>
<dbReference type="Pfam" id="PF18089">
    <property type="entry name" value="DAPG_hydrolase"/>
    <property type="match status" value="1"/>
</dbReference>
<dbReference type="InterPro" id="IPR006311">
    <property type="entry name" value="TAT_signal"/>
</dbReference>
<dbReference type="EMBL" id="BAAAZH010000001">
    <property type="protein sequence ID" value="GAA4108706.1"/>
    <property type="molecule type" value="Genomic_DNA"/>
</dbReference>
<evidence type="ECO:0000256" key="1">
    <source>
        <dbReference type="ARBA" id="ARBA00001947"/>
    </source>
</evidence>
<evidence type="ECO:0000256" key="6">
    <source>
        <dbReference type="SAM" id="SignalP"/>
    </source>
</evidence>
<comment type="caution">
    <text evidence="8">The sequence shown here is derived from an EMBL/GenBank/DDBJ whole genome shotgun (WGS) entry which is preliminary data.</text>
</comment>
<comment type="cofactor">
    <cofactor evidence="1">
        <name>Zn(2+)</name>
        <dbReference type="ChEBI" id="CHEBI:29105"/>
    </cofactor>
</comment>
<evidence type="ECO:0000256" key="2">
    <source>
        <dbReference type="ARBA" id="ARBA00022723"/>
    </source>
</evidence>
<accession>A0ABP7X9Y9</accession>
<gene>
    <name evidence="8" type="ORF">GCM10022215_02570</name>
</gene>
<keyword evidence="6" id="KW-0732">Signal</keyword>
<keyword evidence="9" id="KW-1185">Reference proteome</keyword>
<evidence type="ECO:0000313" key="8">
    <source>
        <dbReference type="EMBL" id="GAA4108706.1"/>
    </source>
</evidence>
<organism evidence="8 9">
    <name type="scientific">Nocardioides fonticola</name>
    <dbReference type="NCBI Taxonomy" id="450363"/>
    <lineage>
        <taxon>Bacteria</taxon>
        <taxon>Bacillati</taxon>
        <taxon>Actinomycetota</taxon>
        <taxon>Actinomycetes</taxon>
        <taxon>Propionibacteriales</taxon>
        <taxon>Nocardioidaceae</taxon>
        <taxon>Nocardioides</taxon>
    </lineage>
</organism>
<dbReference type="Proteomes" id="UP001501495">
    <property type="component" value="Unassembled WGS sequence"/>
</dbReference>
<protein>
    <recommendedName>
        <fullName evidence="7">DAPG hydrolase PhiG domain-containing protein</fullName>
    </recommendedName>
</protein>
<evidence type="ECO:0000256" key="3">
    <source>
        <dbReference type="ARBA" id="ARBA00022801"/>
    </source>
</evidence>
<reference evidence="9" key="1">
    <citation type="journal article" date="2019" name="Int. J. Syst. Evol. Microbiol.">
        <title>The Global Catalogue of Microorganisms (GCM) 10K type strain sequencing project: providing services to taxonomists for standard genome sequencing and annotation.</title>
        <authorList>
            <consortium name="The Broad Institute Genomics Platform"/>
            <consortium name="The Broad Institute Genome Sequencing Center for Infectious Disease"/>
            <person name="Wu L."/>
            <person name="Ma J."/>
        </authorList>
    </citation>
    <scope>NUCLEOTIDE SEQUENCE [LARGE SCALE GENOMIC DNA]</scope>
    <source>
        <strain evidence="9">JCM 16703</strain>
    </source>
</reference>
<evidence type="ECO:0000256" key="4">
    <source>
        <dbReference type="ARBA" id="ARBA00022833"/>
    </source>
</evidence>
<keyword evidence="3" id="KW-0378">Hydrolase</keyword>
<keyword evidence="4" id="KW-0862">Zinc</keyword>
<feature type="chain" id="PRO_5045745883" description="DAPG hydrolase PhiG domain-containing protein" evidence="6">
    <location>
        <begin position="35"/>
        <end position="342"/>
    </location>
</feature>
<feature type="signal peptide" evidence="6">
    <location>
        <begin position="1"/>
        <end position="34"/>
    </location>
</feature>
<dbReference type="PROSITE" id="PS51318">
    <property type="entry name" value="TAT"/>
    <property type="match status" value="1"/>
</dbReference>
<feature type="domain" description="DAPG hydrolase PhiG" evidence="7">
    <location>
        <begin position="123"/>
        <end position="337"/>
    </location>
</feature>
<proteinExistence type="inferred from homology"/>
<keyword evidence="2" id="KW-0479">Metal-binding</keyword>
<evidence type="ECO:0000256" key="5">
    <source>
        <dbReference type="ARBA" id="ARBA00023459"/>
    </source>
</evidence>
<comment type="similarity">
    <text evidence="5">Belongs to the DAPG/phloretin hydrolase family.</text>
</comment>
<dbReference type="InterPro" id="IPR041526">
    <property type="entry name" value="DAPG_hydrolase"/>
</dbReference>
<name>A0ABP7X9Y9_9ACTN</name>
<dbReference type="RefSeq" id="WP_344731373.1">
    <property type="nucleotide sequence ID" value="NZ_BAAAZH010000001.1"/>
</dbReference>